<sequence length="70" mass="7653">MIAQFTCKIKSDSKMRGIAALLSARNKFAQIHRVRGSWRAITISIPRKQGNNDLGEGGIVTKEKTGPIVS</sequence>
<dbReference type="EMBL" id="JAAARO010000015">
    <property type="protein sequence ID" value="KAF5734795.1"/>
    <property type="molecule type" value="Genomic_DNA"/>
</dbReference>
<dbReference type="AlphaFoldDB" id="A0A7J7CL54"/>
<protein>
    <submittedName>
        <fullName evidence="1">Uncharacterized protein</fullName>
    </submittedName>
</protein>
<evidence type="ECO:0000313" key="2">
    <source>
        <dbReference type="Proteomes" id="UP000593562"/>
    </source>
</evidence>
<organism evidence="1 2">
    <name type="scientific">Tripterygium wilfordii</name>
    <name type="common">Thunder God vine</name>
    <dbReference type="NCBI Taxonomy" id="458696"/>
    <lineage>
        <taxon>Eukaryota</taxon>
        <taxon>Viridiplantae</taxon>
        <taxon>Streptophyta</taxon>
        <taxon>Embryophyta</taxon>
        <taxon>Tracheophyta</taxon>
        <taxon>Spermatophyta</taxon>
        <taxon>Magnoliopsida</taxon>
        <taxon>eudicotyledons</taxon>
        <taxon>Gunneridae</taxon>
        <taxon>Pentapetalae</taxon>
        <taxon>rosids</taxon>
        <taxon>fabids</taxon>
        <taxon>Celastrales</taxon>
        <taxon>Celastraceae</taxon>
        <taxon>Tripterygium</taxon>
    </lineage>
</organism>
<keyword evidence="2" id="KW-1185">Reference proteome</keyword>
<dbReference type="FunCoup" id="A0A7J7CL54">
    <property type="interactions" value="21"/>
</dbReference>
<comment type="caution">
    <text evidence="1">The sequence shown here is derived from an EMBL/GenBank/DDBJ whole genome shotgun (WGS) entry which is preliminary data.</text>
</comment>
<dbReference type="Proteomes" id="UP000593562">
    <property type="component" value="Unassembled WGS sequence"/>
</dbReference>
<evidence type="ECO:0000313" key="1">
    <source>
        <dbReference type="EMBL" id="KAF5734795.1"/>
    </source>
</evidence>
<reference evidence="1 2" key="1">
    <citation type="journal article" date="2020" name="Nat. Commun.">
        <title>Genome of Tripterygium wilfordii and identification of cytochrome P450 involved in triptolide biosynthesis.</title>
        <authorList>
            <person name="Tu L."/>
            <person name="Su P."/>
            <person name="Zhang Z."/>
            <person name="Gao L."/>
            <person name="Wang J."/>
            <person name="Hu T."/>
            <person name="Zhou J."/>
            <person name="Zhang Y."/>
            <person name="Zhao Y."/>
            <person name="Liu Y."/>
            <person name="Song Y."/>
            <person name="Tong Y."/>
            <person name="Lu Y."/>
            <person name="Yang J."/>
            <person name="Xu C."/>
            <person name="Jia M."/>
            <person name="Peters R.J."/>
            <person name="Huang L."/>
            <person name="Gao W."/>
        </authorList>
    </citation>
    <scope>NUCLEOTIDE SEQUENCE [LARGE SCALE GENOMIC DNA]</scope>
    <source>
        <strain evidence="2">cv. XIE 37</strain>
        <tissue evidence="1">Leaf</tissue>
    </source>
</reference>
<dbReference type="InParanoid" id="A0A7J7CL54"/>
<accession>A0A7J7CL54</accession>
<proteinExistence type="predicted"/>
<name>A0A7J7CL54_TRIWF</name>
<gene>
    <name evidence="1" type="ORF">HS088_TW15G00288</name>
</gene>